<name>A0A1I0VGH0_9FLAO</name>
<sequence>MKKILSIFVLLFALNASAQVQKKTIQKELSIEEKAKINFTDLTSVINLEDPTLDYALTQLFTTKHKMLSREGLTETDKKEVSNLIDAKLRATLNYESIQKLESKGIYKKLLN</sequence>
<dbReference type="Proteomes" id="UP000199604">
    <property type="component" value="Unassembled WGS sequence"/>
</dbReference>
<organism evidence="2 3">
    <name type="scientific">Flavobacterium swingsii</name>
    <dbReference type="NCBI Taxonomy" id="498292"/>
    <lineage>
        <taxon>Bacteria</taxon>
        <taxon>Pseudomonadati</taxon>
        <taxon>Bacteroidota</taxon>
        <taxon>Flavobacteriia</taxon>
        <taxon>Flavobacteriales</taxon>
        <taxon>Flavobacteriaceae</taxon>
        <taxon>Flavobacterium</taxon>
    </lineage>
</organism>
<evidence type="ECO:0000256" key="1">
    <source>
        <dbReference type="SAM" id="SignalP"/>
    </source>
</evidence>
<gene>
    <name evidence="2" type="ORF">SAMN05660845_0382</name>
</gene>
<proteinExistence type="predicted"/>
<keyword evidence="1" id="KW-0732">Signal</keyword>
<feature type="signal peptide" evidence="1">
    <location>
        <begin position="1"/>
        <end position="18"/>
    </location>
</feature>
<feature type="chain" id="PRO_5011635047" description="Peptidylprolyl isomerase" evidence="1">
    <location>
        <begin position="19"/>
        <end position="112"/>
    </location>
</feature>
<evidence type="ECO:0000313" key="2">
    <source>
        <dbReference type="EMBL" id="SFA75401.1"/>
    </source>
</evidence>
<dbReference type="AlphaFoldDB" id="A0A1I0VGH0"/>
<evidence type="ECO:0000313" key="3">
    <source>
        <dbReference type="Proteomes" id="UP000199604"/>
    </source>
</evidence>
<protein>
    <recommendedName>
        <fullName evidence="4">Peptidylprolyl isomerase</fullName>
    </recommendedName>
</protein>
<keyword evidence="3" id="KW-1185">Reference proteome</keyword>
<dbReference type="STRING" id="498292.SAMN05660845_0382"/>
<dbReference type="OrthoDB" id="680248at2"/>
<dbReference type="RefSeq" id="WP_091473359.1">
    <property type="nucleotide sequence ID" value="NZ_FOJT01000001.1"/>
</dbReference>
<reference evidence="3" key="1">
    <citation type="submission" date="2016-10" db="EMBL/GenBank/DDBJ databases">
        <authorList>
            <person name="Varghese N."/>
            <person name="Submissions S."/>
        </authorList>
    </citation>
    <scope>NUCLEOTIDE SEQUENCE [LARGE SCALE GENOMIC DNA]</scope>
    <source>
        <strain evidence="3">DSM 21789</strain>
    </source>
</reference>
<accession>A0A1I0VGH0</accession>
<evidence type="ECO:0008006" key="4">
    <source>
        <dbReference type="Google" id="ProtNLM"/>
    </source>
</evidence>
<dbReference type="EMBL" id="FOJT01000001">
    <property type="protein sequence ID" value="SFA75401.1"/>
    <property type="molecule type" value="Genomic_DNA"/>
</dbReference>